<gene>
    <name evidence="3" type="ORF">VW23_012775</name>
</gene>
<evidence type="ECO:0000256" key="1">
    <source>
        <dbReference type="SAM" id="Phobius"/>
    </source>
</evidence>
<feature type="transmembrane region" description="Helical" evidence="1">
    <location>
        <begin position="6"/>
        <end position="27"/>
    </location>
</feature>
<protein>
    <recommendedName>
        <fullName evidence="2">DUF6468 domain-containing protein</fullName>
    </recommendedName>
</protein>
<accession>A0A1E5XUG2</accession>
<name>A0A1E5XUG2_9HYPH</name>
<organism evidence="3 4">
    <name type="scientific">Devosia insulae DS-56</name>
    <dbReference type="NCBI Taxonomy" id="1116389"/>
    <lineage>
        <taxon>Bacteria</taxon>
        <taxon>Pseudomonadati</taxon>
        <taxon>Pseudomonadota</taxon>
        <taxon>Alphaproteobacteria</taxon>
        <taxon>Hyphomicrobiales</taxon>
        <taxon>Devosiaceae</taxon>
        <taxon>Devosia</taxon>
    </lineage>
</organism>
<dbReference type="Proteomes" id="UP000095463">
    <property type="component" value="Unassembled WGS sequence"/>
</dbReference>
<dbReference type="EMBL" id="LAJE02000085">
    <property type="protein sequence ID" value="OEO32194.1"/>
    <property type="molecule type" value="Genomic_DNA"/>
</dbReference>
<keyword evidence="1" id="KW-0812">Transmembrane</keyword>
<keyword evidence="4" id="KW-1185">Reference proteome</keyword>
<dbReference type="Pfam" id="PF20072">
    <property type="entry name" value="DUF6468"/>
    <property type="match status" value="1"/>
</dbReference>
<keyword evidence="1" id="KW-0472">Membrane</keyword>
<sequence length="143" mass="15726">MFGLPLGIVIETLVTILLATTIGYCVILNQRLKRLHADRGELKQMVADLVQATGLANTAIQELKHTAQEAETVLETRLGEAERFGVELANHVNAGQQIMDRLARITSAARGTQPFDDRLDEPNKVQSALQQLSMRPRIRGNAA</sequence>
<dbReference type="RefSeq" id="WP_069908648.1">
    <property type="nucleotide sequence ID" value="NZ_LAJE02000085.1"/>
</dbReference>
<evidence type="ECO:0000313" key="4">
    <source>
        <dbReference type="Proteomes" id="UP000095463"/>
    </source>
</evidence>
<keyword evidence="1" id="KW-1133">Transmembrane helix</keyword>
<evidence type="ECO:0000259" key="2">
    <source>
        <dbReference type="Pfam" id="PF20072"/>
    </source>
</evidence>
<proteinExistence type="predicted"/>
<comment type="caution">
    <text evidence="3">The sequence shown here is derived from an EMBL/GenBank/DDBJ whole genome shotgun (WGS) entry which is preliminary data.</text>
</comment>
<reference evidence="3 4" key="1">
    <citation type="journal article" date="2015" name="Genome Announc.">
        <title>Genome Assemblies of Three Soil-Associated Devosia species: D. insulae, D. limi, and D. soli.</title>
        <authorList>
            <person name="Hassan Y.I."/>
            <person name="Lepp D."/>
            <person name="Zhou T."/>
        </authorList>
    </citation>
    <scope>NUCLEOTIDE SEQUENCE [LARGE SCALE GENOMIC DNA]</scope>
    <source>
        <strain evidence="3 4">DS-56</strain>
    </source>
</reference>
<dbReference type="OrthoDB" id="8005993at2"/>
<evidence type="ECO:0000313" key="3">
    <source>
        <dbReference type="EMBL" id="OEO32194.1"/>
    </source>
</evidence>
<dbReference type="AlphaFoldDB" id="A0A1E5XUG2"/>
<feature type="domain" description="DUF6468" evidence="2">
    <location>
        <begin position="35"/>
        <end position="110"/>
    </location>
</feature>
<dbReference type="InterPro" id="IPR045531">
    <property type="entry name" value="DUF6468"/>
</dbReference>